<sequence>MPGPLDLYLFWGGQGRSEPWEMRVLLAQHRVHPRTLETAQPIAAAGKVLRGFAVHACPVVRHSTWKEAQYTTLTGPTSSAD</sequence>
<evidence type="ECO:0000313" key="1">
    <source>
        <dbReference type="EMBL" id="GJC77211.1"/>
    </source>
</evidence>
<dbReference type="AlphaFoldDB" id="A0AA37GB23"/>
<dbReference type="EMBL" id="BPPX01000001">
    <property type="protein sequence ID" value="GJC77211.1"/>
    <property type="molecule type" value="Genomic_DNA"/>
</dbReference>
<proteinExistence type="predicted"/>
<organism evidence="1 2">
    <name type="scientific">Colletotrichum liriopes</name>
    <dbReference type="NCBI Taxonomy" id="708192"/>
    <lineage>
        <taxon>Eukaryota</taxon>
        <taxon>Fungi</taxon>
        <taxon>Dikarya</taxon>
        <taxon>Ascomycota</taxon>
        <taxon>Pezizomycotina</taxon>
        <taxon>Sordariomycetes</taxon>
        <taxon>Hypocreomycetidae</taxon>
        <taxon>Glomerellales</taxon>
        <taxon>Glomerellaceae</taxon>
        <taxon>Colletotrichum</taxon>
        <taxon>Colletotrichum spaethianum species complex</taxon>
    </lineage>
</organism>
<protein>
    <submittedName>
        <fullName evidence="1">Uncharacterized protein</fullName>
    </submittedName>
</protein>
<name>A0AA37GB23_9PEZI</name>
<reference evidence="1 2" key="1">
    <citation type="submission" date="2021-07" db="EMBL/GenBank/DDBJ databases">
        <title>Genome data of Colletotrichum spaethianum.</title>
        <authorList>
            <person name="Utami Y.D."/>
            <person name="Hiruma K."/>
        </authorList>
    </citation>
    <scope>NUCLEOTIDE SEQUENCE [LARGE SCALE GENOMIC DNA]</scope>
    <source>
        <strain evidence="1 2">MAFF 242679</strain>
    </source>
</reference>
<comment type="caution">
    <text evidence="1">The sequence shown here is derived from an EMBL/GenBank/DDBJ whole genome shotgun (WGS) entry which is preliminary data.</text>
</comment>
<accession>A0AA37GB23</accession>
<evidence type="ECO:0000313" key="2">
    <source>
        <dbReference type="Proteomes" id="UP001055172"/>
    </source>
</evidence>
<gene>
    <name evidence="1" type="ORF">ColLi_00049</name>
</gene>
<dbReference type="Proteomes" id="UP001055172">
    <property type="component" value="Unassembled WGS sequence"/>
</dbReference>
<keyword evidence="2" id="KW-1185">Reference proteome</keyword>